<accession>A0AAW2GHN0</accession>
<comment type="caution">
    <text evidence="1">The sequence shown here is derived from an EMBL/GenBank/DDBJ whole genome shotgun (WGS) entry which is preliminary data.</text>
</comment>
<proteinExistence type="predicted"/>
<organism evidence="1 2">
    <name type="scientific">Cardiocondyla obscurior</name>
    <dbReference type="NCBI Taxonomy" id="286306"/>
    <lineage>
        <taxon>Eukaryota</taxon>
        <taxon>Metazoa</taxon>
        <taxon>Ecdysozoa</taxon>
        <taxon>Arthropoda</taxon>
        <taxon>Hexapoda</taxon>
        <taxon>Insecta</taxon>
        <taxon>Pterygota</taxon>
        <taxon>Neoptera</taxon>
        <taxon>Endopterygota</taxon>
        <taxon>Hymenoptera</taxon>
        <taxon>Apocrita</taxon>
        <taxon>Aculeata</taxon>
        <taxon>Formicoidea</taxon>
        <taxon>Formicidae</taxon>
        <taxon>Myrmicinae</taxon>
        <taxon>Cardiocondyla</taxon>
    </lineage>
</organism>
<evidence type="ECO:0000313" key="2">
    <source>
        <dbReference type="Proteomes" id="UP001430953"/>
    </source>
</evidence>
<sequence length="99" mass="11805">MQLLKRCLLRKIYSNLLLTYWQSIPQYTKYLLEKKGRILHISQSHLIFPPLHFSSEVNYDLKIRTGKISLKIDLENLRQPGIRQFVSLKLRKEFCSNPC</sequence>
<name>A0AAW2GHN0_9HYME</name>
<protein>
    <submittedName>
        <fullName evidence="1">Uncharacterized protein</fullName>
    </submittedName>
</protein>
<dbReference type="AlphaFoldDB" id="A0AAW2GHN0"/>
<dbReference type="EMBL" id="JADYXP020000004">
    <property type="protein sequence ID" value="KAL0126329.1"/>
    <property type="molecule type" value="Genomic_DNA"/>
</dbReference>
<dbReference type="Proteomes" id="UP001430953">
    <property type="component" value="Unassembled WGS sequence"/>
</dbReference>
<evidence type="ECO:0000313" key="1">
    <source>
        <dbReference type="EMBL" id="KAL0126329.1"/>
    </source>
</evidence>
<reference evidence="1 2" key="1">
    <citation type="submission" date="2023-03" db="EMBL/GenBank/DDBJ databases">
        <title>High recombination rates correlate with genetic variation in Cardiocondyla obscurior ants.</title>
        <authorList>
            <person name="Errbii M."/>
        </authorList>
    </citation>
    <scope>NUCLEOTIDE SEQUENCE [LARGE SCALE GENOMIC DNA]</scope>
    <source>
        <strain evidence="1">Alpha-2009</strain>
        <tissue evidence="1">Whole body</tissue>
    </source>
</reference>
<gene>
    <name evidence="1" type="ORF">PUN28_005012</name>
</gene>
<keyword evidence="2" id="KW-1185">Reference proteome</keyword>